<dbReference type="InterPro" id="IPR050631">
    <property type="entry name" value="PheA/TfdB_FAD_monoxygenase"/>
</dbReference>
<accession>A0ABP8E066</accession>
<dbReference type="Proteomes" id="UP001501594">
    <property type="component" value="Unassembled WGS sequence"/>
</dbReference>
<sequence length="380" mass="40099">MRDVVVVGGGPVGVFLAALLAERGLDVVVWEKRSAASGLSRAIGVHPPSLAAFSQIGVADRVADEAVQIRRGIARTSGRVLGTVSFSGVSDDFPFVASLQQHRTEAIIEERLAELAPGALQRGVELVSLDDMDPGSVRLHGRSGGQAVFEVARFVVGADGARSAVRHLLGIRASLRVYADPFAMGDFRDDTGEGDDAVVFLEPGGVVESFPLPGGLRRFVAHTGGETGRVTAESFAALVTSRTGSPIDPSTSTMVSSFTTRRRLAERLVHGRVILIGDAGHEISPIGGQGMNLGWLDAVELAPILVGGVGRDHLDGPALDEFEARRMRVARRAARQAEANMAMGRPTGGIRRVTRDAGFGLVLASPAKRLLARSYSMAWA</sequence>
<dbReference type="InterPro" id="IPR036188">
    <property type="entry name" value="FAD/NAD-bd_sf"/>
</dbReference>
<dbReference type="PANTHER" id="PTHR43476:SF3">
    <property type="entry name" value="FAD-BINDING MONOOXYGENASE"/>
    <property type="match status" value="1"/>
</dbReference>
<evidence type="ECO:0000313" key="3">
    <source>
        <dbReference type="EMBL" id="GAA4265528.1"/>
    </source>
</evidence>
<dbReference type="Gene3D" id="3.30.70.2450">
    <property type="match status" value="1"/>
</dbReference>
<keyword evidence="4" id="KW-1185">Reference proteome</keyword>
<dbReference type="PANTHER" id="PTHR43476">
    <property type="entry name" value="3-(3-HYDROXY-PHENYL)PROPIONATE/3-HYDROXYCINNAMIC ACID HYDROXYLASE"/>
    <property type="match status" value="1"/>
</dbReference>
<evidence type="ECO:0000313" key="4">
    <source>
        <dbReference type="Proteomes" id="UP001501594"/>
    </source>
</evidence>
<reference evidence="4" key="1">
    <citation type="journal article" date="2019" name="Int. J. Syst. Evol. Microbiol.">
        <title>The Global Catalogue of Microorganisms (GCM) 10K type strain sequencing project: providing services to taxonomists for standard genome sequencing and annotation.</title>
        <authorList>
            <consortium name="The Broad Institute Genomics Platform"/>
            <consortium name="The Broad Institute Genome Sequencing Center for Infectious Disease"/>
            <person name="Wu L."/>
            <person name="Ma J."/>
        </authorList>
    </citation>
    <scope>NUCLEOTIDE SEQUENCE [LARGE SCALE GENOMIC DNA]</scope>
    <source>
        <strain evidence="4">JCM 17442</strain>
    </source>
</reference>
<evidence type="ECO:0000256" key="1">
    <source>
        <dbReference type="ARBA" id="ARBA00023002"/>
    </source>
</evidence>
<dbReference type="Pfam" id="PF01494">
    <property type="entry name" value="FAD_binding_3"/>
    <property type="match status" value="1"/>
</dbReference>
<comment type="caution">
    <text evidence="3">The sequence shown here is derived from an EMBL/GenBank/DDBJ whole genome shotgun (WGS) entry which is preliminary data.</text>
</comment>
<name>A0ABP8E066_9MICO</name>
<evidence type="ECO:0000259" key="2">
    <source>
        <dbReference type="Pfam" id="PF01494"/>
    </source>
</evidence>
<dbReference type="EMBL" id="BAABAU010000001">
    <property type="protein sequence ID" value="GAA4265528.1"/>
    <property type="molecule type" value="Genomic_DNA"/>
</dbReference>
<dbReference type="RefSeq" id="WP_344794051.1">
    <property type="nucleotide sequence ID" value="NZ_BAABAU010000001.1"/>
</dbReference>
<proteinExistence type="predicted"/>
<protein>
    <submittedName>
        <fullName evidence="3">NAD(P)/FAD-dependent oxidoreductase</fullName>
    </submittedName>
</protein>
<organism evidence="3 4">
    <name type="scientific">Frondihabitans peucedani</name>
    <dbReference type="NCBI Taxonomy" id="598626"/>
    <lineage>
        <taxon>Bacteria</taxon>
        <taxon>Bacillati</taxon>
        <taxon>Actinomycetota</taxon>
        <taxon>Actinomycetes</taxon>
        <taxon>Micrococcales</taxon>
        <taxon>Microbacteriaceae</taxon>
        <taxon>Frondihabitans</taxon>
    </lineage>
</organism>
<dbReference type="SUPFAM" id="SSF51905">
    <property type="entry name" value="FAD/NAD(P)-binding domain"/>
    <property type="match status" value="1"/>
</dbReference>
<keyword evidence="1" id="KW-0560">Oxidoreductase</keyword>
<dbReference type="Gene3D" id="3.50.50.60">
    <property type="entry name" value="FAD/NAD(P)-binding domain"/>
    <property type="match status" value="1"/>
</dbReference>
<dbReference type="InterPro" id="IPR002938">
    <property type="entry name" value="FAD-bd"/>
</dbReference>
<feature type="domain" description="FAD-binding" evidence="2">
    <location>
        <begin position="3"/>
        <end position="336"/>
    </location>
</feature>
<dbReference type="PRINTS" id="PR00420">
    <property type="entry name" value="RNGMNOXGNASE"/>
</dbReference>
<gene>
    <name evidence="3" type="ORF">GCM10022256_11400</name>
</gene>